<keyword evidence="4" id="KW-1185">Reference proteome</keyword>
<organism evidence="3 4">
    <name type="scientific">Macleaya cordata</name>
    <name type="common">Five-seeded plume-poppy</name>
    <name type="synonym">Bocconia cordata</name>
    <dbReference type="NCBI Taxonomy" id="56857"/>
    <lineage>
        <taxon>Eukaryota</taxon>
        <taxon>Viridiplantae</taxon>
        <taxon>Streptophyta</taxon>
        <taxon>Embryophyta</taxon>
        <taxon>Tracheophyta</taxon>
        <taxon>Spermatophyta</taxon>
        <taxon>Magnoliopsida</taxon>
        <taxon>Ranunculales</taxon>
        <taxon>Papaveraceae</taxon>
        <taxon>Papaveroideae</taxon>
        <taxon>Macleaya</taxon>
    </lineage>
</organism>
<evidence type="ECO:0000256" key="1">
    <source>
        <dbReference type="SAM" id="MobiDB-lite"/>
    </source>
</evidence>
<dbReference type="PANTHER" id="PTHR46325">
    <property type="entry name" value="CRIB DOMAIN-CONTAINING PROTEIN RIC8"/>
    <property type="match status" value="1"/>
</dbReference>
<evidence type="ECO:0000259" key="2">
    <source>
        <dbReference type="PROSITE" id="PS50108"/>
    </source>
</evidence>
<dbReference type="InterPro" id="IPR000095">
    <property type="entry name" value="CRIB_dom"/>
</dbReference>
<dbReference type="AlphaFoldDB" id="A0A200R0G5"/>
<sequence length="178" mass="19664">MGTKIKGICKSFKYISQIFVVTKEREMEIGYPTDVKHVAHIGWDSHSTNAPSWMNEFKTASDFSATSLSLGEAKDLNRVTGSTWGSQDFEQSMSMGHIQPASDIFMRESQPTDLPKAPKKQKRKKNKSTTLSSPKSSSSSTSPSIRSSSRNAAKSKSSLMTTTVSEIDRRTSNYQGLI</sequence>
<proteinExistence type="predicted"/>
<dbReference type="Pfam" id="PF00786">
    <property type="entry name" value="PBD"/>
    <property type="match status" value="1"/>
</dbReference>
<gene>
    <name evidence="3" type="ORF">BVC80_8519g12</name>
</gene>
<accession>A0A200R0G5</accession>
<dbReference type="OrthoDB" id="4206278at2759"/>
<evidence type="ECO:0000313" key="3">
    <source>
        <dbReference type="EMBL" id="OVA16178.1"/>
    </source>
</evidence>
<dbReference type="STRING" id="56857.A0A200R0G5"/>
<reference evidence="3 4" key="1">
    <citation type="journal article" date="2017" name="Mol. Plant">
        <title>The Genome of Medicinal Plant Macleaya cordata Provides New Insights into Benzylisoquinoline Alkaloids Metabolism.</title>
        <authorList>
            <person name="Liu X."/>
            <person name="Liu Y."/>
            <person name="Huang P."/>
            <person name="Ma Y."/>
            <person name="Qing Z."/>
            <person name="Tang Q."/>
            <person name="Cao H."/>
            <person name="Cheng P."/>
            <person name="Zheng Y."/>
            <person name="Yuan Z."/>
            <person name="Zhou Y."/>
            <person name="Liu J."/>
            <person name="Tang Z."/>
            <person name="Zhuo Y."/>
            <person name="Zhang Y."/>
            <person name="Yu L."/>
            <person name="Huang J."/>
            <person name="Yang P."/>
            <person name="Peng Q."/>
            <person name="Zhang J."/>
            <person name="Jiang W."/>
            <person name="Zhang Z."/>
            <person name="Lin K."/>
            <person name="Ro D.K."/>
            <person name="Chen X."/>
            <person name="Xiong X."/>
            <person name="Shang Y."/>
            <person name="Huang S."/>
            <person name="Zeng J."/>
        </authorList>
    </citation>
    <scope>NUCLEOTIDE SEQUENCE [LARGE SCALE GENOMIC DNA]</scope>
    <source>
        <strain evidence="4">cv. BLH2017</strain>
        <tissue evidence="3">Root</tissue>
    </source>
</reference>
<comment type="caution">
    <text evidence="3">The sequence shown here is derived from an EMBL/GenBank/DDBJ whole genome shotgun (WGS) entry which is preliminary data.</text>
</comment>
<protein>
    <submittedName>
        <fullName evidence="3">CRIB domain</fullName>
    </submittedName>
</protein>
<feature type="compositionally biased region" description="Basic residues" evidence="1">
    <location>
        <begin position="117"/>
        <end position="127"/>
    </location>
</feature>
<dbReference type="CDD" id="cd00132">
    <property type="entry name" value="CRIB"/>
    <property type="match status" value="1"/>
</dbReference>
<dbReference type="OMA" id="WSSQGCG"/>
<feature type="domain" description="CRIB" evidence="2">
    <location>
        <begin position="29"/>
        <end position="42"/>
    </location>
</feature>
<dbReference type="PANTHER" id="PTHR46325:SF20">
    <property type="entry name" value="CRIB DOMAIN-CONTAINING PROTEIN RIC10"/>
    <property type="match status" value="1"/>
</dbReference>
<dbReference type="Proteomes" id="UP000195402">
    <property type="component" value="Unassembled WGS sequence"/>
</dbReference>
<dbReference type="PROSITE" id="PS50108">
    <property type="entry name" value="CRIB"/>
    <property type="match status" value="1"/>
</dbReference>
<dbReference type="EMBL" id="MVGT01000619">
    <property type="protein sequence ID" value="OVA16178.1"/>
    <property type="molecule type" value="Genomic_DNA"/>
</dbReference>
<dbReference type="Gene3D" id="3.90.810.10">
    <property type="entry name" value="CRIB domain"/>
    <property type="match status" value="1"/>
</dbReference>
<feature type="compositionally biased region" description="Low complexity" evidence="1">
    <location>
        <begin position="128"/>
        <end position="158"/>
    </location>
</feature>
<dbReference type="InParanoid" id="A0A200R0G5"/>
<dbReference type="SMART" id="SM00285">
    <property type="entry name" value="PBD"/>
    <property type="match status" value="1"/>
</dbReference>
<name>A0A200R0G5_MACCD</name>
<dbReference type="FunFam" id="3.90.810.10:FF:000029">
    <property type="entry name" value="Elongation factor Ts, mitochondrial"/>
    <property type="match status" value="1"/>
</dbReference>
<evidence type="ECO:0000313" key="4">
    <source>
        <dbReference type="Proteomes" id="UP000195402"/>
    </source>
</evidence>
<dbReference type="InterPro" id="IPR036936">
    <property type="entry name" value="CRIB_dom_sf"/>
</dbReference>
<feature type="region of interest" description="Disordered" evidence="1">
    <location>
        <begin position="110"/>
        <end position="178"/>
    </location>
</feature>